<reference evidence="2" key="1">
    <citation type="journal article" date="2019" name="Int. J. Syst. Evol. Microbiol.">
        <title>The Global Catalogue of Microorganisms (GCM) 10K type strain sequencing project: providing services to taxonomists for standard genome sequencing and annotation.</title>
        <authorList>
            <consortium name="The Broad Institute Genomics Platform"/>
            <consortium name="The Broad Institute Genome Sequencing Center for Infectious Disease"/>
            <person name="Wu L."/>
            <person name="Ma J."/>
        </authorList>
    </citation>
    <scope>NUCLEOTIDE SEQUENCE [LARGE SCALE GENOMIC DNA]</scope>
    <source>
        <strain evidence="2">JCM 16546</strain>
    </source>
</reference>
<evidence type="ECO:0000313" key="1">
    <source>
        <dbReference type="EMBL" id="GAA3659642.1"/>
    </source>
</evidence>
<organism evidence="1 2">
    <name type="scientific">Microbacterium marinilacus</name>
    <dbReference type="NCBI Taxonomy" id="415209"/>
    <lineage>
        <taxon>Bacteria</taxon>
        <taxon>Bacillati</taxon>
        <taxon>Actinomycetota</taxon>
        <taxon>Actinomycetes</taxon>
        <taxon>Micrococcales</taxon>
        <taxon>Microbacteriaceae</taxon>
        <taxon>Microbacterium</taxon>
    </lineage>
</organism>
<sequence length="174" mass="18865">MGARAGAGTYTMRVIGVLLLLAGAAVLAFQLFAPQQVEHAYGVVKTEVTKRVDDVREEVFEELPVVKLGVSGGIPELDRCDGTFTEMLSYEREGVPPVWAAHNNCGGDVALPWEIGQRIQVEGSDDVYEIVDIRLTSKIWSSTDDLVGLGGELALQTCFYGVDEMKFIGLTKVA</sequence>
<protein>
    <recommendedName>
        <fullName evidence="3">Sortase</fullName>
    </recommendedName>
</protein>
<dbReference type="RefSeq" id="WP_221860293.1">
    <property type="nucleotide sequence ID" value="NZ_BAAAYV010000009.1"/>
</dbReference>
<dbReference type="Proteomes" id="UP001410795">
    <property type="component" value="Unassembled WGS sequence"/>
</dbReference>
<keyword evidence="2" id="KW-1185">Reference proteome</keyword>
<proteinExistence type="predicted"/>
<gene>
    <name evidence="1" type="ORF">GCM10022202_20530</name>
</gene>
<comment type="caution">
    <text evidence="1">The sequence shown here is derived from an EMBL/GenBank/DDBJ whole genome shotgun (WGS) entry which is preliminary data.</text>
</comment>
<evidence type="ECO:0000313" key="2">
    <source>
        <dbReference type="Proteomes" id="UP001410795"/>
    </source>
</evidence>
<accession>A0ABP7BG34</accession>
<evidence type="ECO:0008006" key="3">
    <source>
        <dbReference type="Google" id="ProtNLM"/>
    </source>
</evidence>
<name>A0ABP7BG34_9MICO</name>
<dbReference type="EMBL" id="BAAAYV010000009">
    <property type="protein sequence ID" value="GAA3659642.1"/>
    <property type="molecule type" value="Genomic_DNA"/>
</dbReference>